<dbReference type="Proteomes" id="UP000018680">
    <property type="component" value="Chromosome"/>
</dbReference>
<evidence type="ECO:0000256" key="8">
    <source>
        <dbReference type="ARBA" id="ARBA00066317"/>
    </source>
</evidence>
<evidence type="ECO:0000256" key="4">
    <source>
        <dbReference type="ARBA" id="ARBA00022679"/>
    </source>
</evidence>
<feature type="modified residue" description="N6-(pyridoxal phosphate)lysine" evidence="11">
    <location>
        <position position="217"/>
    </location>
</feature>
<dbReference type="FunFam" id="3.40.640.10:FF:000090">
    <property type="entry name" value="Pyridoxal phosphate-dependent aminotransferase"/>
    <property type="match status" value="1"/>
</dbReference>
<sequence length="383" mass="42129">MNANTDAVIDVIRGRHGKSGFIPLHAPVFLGNEKKYLNECIDSTFVSSVGKYVDRFEEMVAEFTGARKAVAVVNGTNGLHLALRLVGVEVGDEVITQALTFVATTNAIHYAHAHPVFVDVDRDTMGMSPESLEEFLAAQCIRQDGFVKNKTTGRKVSAVMPMHTFGHPARITEIVGICKEWGIPVVEDAAESLGSYDNGQHTGTFGEVAVFSFNGNKTITTGGGGMIVTNNEELGNTAKHLSTTAKVPSSWEFFHDDIGYNYRLPNLNAALGCAQMEKLPEILKNKKETAEYYRQNLSELKGLEFFSPRQGVAVNNWLNAVVLESKNERDRFLKITNEAGIQTRPIWVLQNKLPMNSAAQADNLENSLWLEDRVVNIPSSVVL</sequence>
<evidence type="ECO:0000256" key="2">
    <source>
        <dbReference type="ARBA" id="ARBA00005125"/>
    </source>
</evidence>
<dbReference type="InterPro" id="IPR015421">
    <property type="entry name" value="PyrdxlP-dep_Trfase_major"/>
</dbReference>
<feature type="active site" description="Proton acceptor" evidence="10">
    <location>
        <position position="217"/>
    </location>
</feature>
<dbReference type="GO" id="GO:0102933">
    <property type="term" value="F:GDP-4-dehydro-6-deoxy-D-mannose-4-aminotransferase activity"/>
    <property type="evidence" value="ECO:0007669"/>
    <property type="project" value="UniProtKB-EC"/>
</dbReference>
<dbReference type="GO" id="GO:0000271">
    <property type="term" value="P:polysaccharide biosynthetic process"/>
    <property type="evidence" value="ECO:0007669"/>
    <property type="project" value="TreeGrafter"/>
</dbReference>
<dbReference type="EMBL" id="CP006939">
    <property type="protein sequence ID" value="AHC16491.1"/>
    <property type="molecule type" value="Genomic_DNA"/>
</dbReference>
<accession>V5WMS3</accession>
<evidence type="ECO:0000256" key="9">
    <source>
        <dbReference type="ARBA" id="ARBA00074221"/>
    </source>
</evidence>
<dbReference type="AlphaFoldDB" id="V5WMS3"/>
<protein>
    <recommendedName>
        <fullName evidence="9">GDP-perosamine synthase</fullName>
        <ecNumber evidence="8">2.6.1.102</ecNumber>
    </recommendedName>
</protein>
<dbReference type="Gene3D" id="3.40.640.10">
    <property type="entry name" value="Type I PLP-dependent aspartate aminotransferase-like (Major domain)"/>
    <property type="match status" value="1"/>
</dbReference>
<comment type="cofactor">
    <cofactor evidence="1">
        <name>pyridoxal 5'-phosphate</name>
        <dbReference type="ChEBI" id="CHEBI:597326"/>
    </cofactor>
</comment>
<dbReference type="PATRIC" id="fig|1307761.3.peg.3140"/>
<dbReference type="PANTHER" id="PTHR30244:SF30">
    <property type="entry name" value="BLR5990 PROTEIN"/>
    <property type="match status" value="1"/>
</dbReference>
<comment type="pathway">
    <text evidence="2">Bacterial outer membrane biogenesis; LPS O-antigen biosynthesis.</text>
</comment>
<evidence type="ECO:0000256" key="11">
    <source>
        <dbReference type="PIRSR" id="PIRSR000390-2"/>
    </source>
</evidence>
<keyword evidence="3 13" id="KW-0032">Aminotransferase</keyword>
<dbReference type="PANTHER" id="PTHR30244">
    <property type="entry name" value="TRANSAMINASE"/>
    <property type="match status" value="1"/>
</dbReference>
<name>V5WMS3_9SPIO</name>
<dbReference type="eggNOG" id="COG0399">
    <property type="taxonomic scope" value="Bacteria"/>
</dbReference>
<comment type="similarity">
    <text evidence="6 12">Belongs to the DegT/DnrJ/EryC1 family.</text>
</comment>
<reference evidence="13 14" key="1">
    <citation type="journal article" date="2015" name="Stand. Genomic Sci.">
        <title>Complete genome sequence and description of Salinispira pacifica gen. nov., sp. nov., a novel spirochaete isolated form a hypersaline microbial mat.</title>
        <authorList>
            <person name="Ben Hania W."/>
            <person name="Joseph M."/>
            <person name="Schumann P."/>
            <person name="Bunk B."/>
            <person name="Fiebig A."/>
            <person name="Sproer C."/>
            <person name="Klenk H.P."/>
            <person name="Fardeau M.L."/>
            <person name="Spring S."/>
        </authorList>
    </citation>
    <scope>NUCLEOTIDE SEQUENCE [LARGE SCALE GENOMIC DNA]</scope>
    <source>
        <strain evidence="13 14">L21-RPul-D2</strain>
    </source>
</reference>
<evidence type="ECO:0000256" key="6">
    <source>
        <dbReference type="ARBA" id="ARBA00037999"/>
    </source>
</evidence>
<evidence type="ECO:0000313" key="13">
    <source>
        <dbReference type="EMBL" id="AHC16491.1"/>
    </source>
</evidence>
<evidence type="ECO:0000256" key="1">
    <source>
        <dbReference type="ARBA" id="ARBA00001933"/>
    </source>
</evidence>
<dbReference type="InterPro" id="IPR015424">
    <property type="entry name" value="PyrdxlP-dep_Trfase"/>
</dbReference>
<evidence type="ECO:0000256" key="5">
    <source>
        <dbReference type="ARBA" id="ARBA00022898"/>
    </source>
</evidence>
<evidence type="ECO:0000256" key="10">
    <source>
        <dbReference type="PIRSR" id="PIRSR000390-1"/>
    </source>
</evidence>
<dbReference type="HOGENOM" id="CLU_033332_2_1_12"/>
<dbReference type="EC" id="2.6.1.102" evidence="8"/>
<dbReference type="RefSeq" id="WP_024269387.1">
    <property type="nucleotide sequence ID" value="NC_023035.1"/>
</dbReference>
<dbReference type="STRING" id="1307761.L21SP2_3151"/>
<dbReference type="OrthoDB" id="9810913at2"/>
<dbReference type="NCBIfam" id="TIGR04181">
    <property type="entry name" value="NHT_00031"/>
    <property type="match status" value="1"/>
</dbReference>
<dbReference type="CDD" id="cd00616">
    <property type="entry name" value="AHBA_syn"/>
    <property type="match status" value="1"/>
</dbReference>
<proteinExistence type="inferred from homology"/>
<evidence type="ECO:0000256" key="3">
    <source>
        <dbReference type="ARBA" id="ARBA00022576"/>
    </source>
</evidence>
<comment type="catalytic activity">
    <reaction evidence="7">
        <text>GDP-alpha-D-perosamine + 2-oxoglutarate = GDP-4-dehydro-alpha-D-rhamnose + L-glutamate</text>
        <dbReference type="Rhea" id="RHEA:36779"/>
        <dbReference type="ChEBI" id="CHEBI:16810"/>
        <dbReference type="ChEBI" id="CHEBI:29985"/>
        <dbReference type="ChEBI" id="CHEBI:57964"/>
        <dbReference type="ChEBI" id="CHEBI:73996"/>
        <dbReference type="EC" id="2.6.1.102"/>
    </reaction>
</comment>
<dbReference type="PIRSF" id="PIRSF000390">
    <property type="entry name" value="PLP_StrS"/>
    <property type="match status" value="1"/>
</dbReference>
<dbReference type="KEGG" id="slr:L21SP2_3151"/>
<dbReference type="SUPFAM" id="SSF53383">
    <property type="entry name" value="PLP-dependent transferases"/>
    <property type="match status" value="1"/>
</dbReference>
<dbReference type="InterPro" id="IPR000653">
    <property type="entry name" value="DegT/StrS_aminotransferase"/>
</dbReference>
<dbReference type="InterPro" id="IPR026385">
    <property type="entry name" value="LegC-like"/>
</dbReference>
<keyword evidence="14" id="KW-1185">Reference proteome</keyword>
<evidence type="ECO:0000313" key="14">
    <source>
        <dbReference type="Proteomes" id="UP000018680"/>
    </source>
</evidence>
<keyword evidence="5 11" id="KW-0663">Pyridoxal phosphate</keyword>
<evidence type="ECO:0000256" key="7">
    <source>
        <dbReference type="ARBA" id="ARBA00051587"/>
    </source>
</evidence>
<dbReference type="Gene3D" id="3.90.1150.10">
    <property type="entry name" value="Aspartate Aminotransferase, domain 1"/>
    <property type="match status" value="1"/>
</dbReference>
<gene>
    <name evidence="13" type="ORF">L21SP2_3151</name>
</gene>
<dbReference type="InterPro" id="IPR015422">
    <property type="entry name" value="PyrdxlP-dep_Trfase_small"/>
</dbReference>
<evidence type="ECO:0000256" key="12">
    <source>
        <dbReference type="RuleBase" id="RU004508"/>
    </source>
</evidence>
<dbReference type="GO" id="GO:0030170">
    <property type="term" value="F:pyridoxal phosphate binding"/>
    <property type="evidence" value="ECO:0007669"/>
    <property type="project" value="TreeGrafter"/>
</dbReference>
<dbReference type="Pfam" id="PF01041">
    <property type="entry name" value="DegT_DnrJ_EryC1"/>
    <property type="match status" value="1"/>
</dbReference>
<keyword evidence="4 13" id="KW-0808">Transferase</keyword>
<organism evidence="13 14">
    <name type="scientific">Salinispira pacifica</name>
    <dbReference type="NCBI Taxonomy" id="1307761"/>
    <lineage>
        <taxon>Bacteria</taxon>
        <taxon>Pseudomonadati</taxon>
        <taxon>Spirochaetota</taxon>
        <taxon>Spirochaetia</taxon>
        <taxon>Spirochaetales</taxon>
        <taxon>Spirochaetaceae</taxon>
        <taxon>Salinispira</taxon>
    </lineage>
</organism>